<gene>
    <name evidence="1" type="ORF">BpHYR1_007996</name>
</gene>
<proteinExistence type="predicted"/>
<accession>A0A3M7R370</accession>
<evidence type="ECO:0000313" key="1">
    <source>
        <dbReference type="EMBL" id="RNA18037.1"/>
    </source>
</evidence>
<dbReference type="EMBL" id="REGN01004317">
    <property type="protein sequence ID" value="RNA18037.1"/>
    <property type="molecule type" value="Genomic_DNA"/>
</dbReference>
<reference evidence="1 2" key="1">
    <citation type="journal article" date="2018" name="Sci. Rep.">
        <title>Genomic signatures of local adaptation to the degree of environmental predictability in rotifers.</title>
        <authorList>
            <person name="Franch-Gras L."/>
            <person name="Hahn C."/>
            <person name="Garcia-Roger E.M."/>
            <person name="Carmona M.J."/>
            <person name="Serra M."/>
            <person name="Gomez A."/>
        </authorList>
    </citation>
    <scope>NUCLEOTIDE SEQUENCE [LARGE SCALE GENOMIC DNA]</scope>
    <source>
        <strain evidence="1">HYR1</strain>
    </source>
</reference>
<dbReference type="AlphaFoldDB" id="A0A3M7R370"/>
<sequence length="59" mass="6865">MHKIDNDLFIDKINVASHSNFIATKIFNHNMIHLFVRPSEELEKLIIKVGSFFIIIAIK</sequence>
<protein>
    <submittedName>
        <fullName evidence="1">Uncharacterized protein</fullName>
    </submittedName>
</protein>
<keyword evidence="2" id="KW-1185">Reference proteome</keyword>
<dbReference type="Proteomes" id="UP000276133">
    <property type="component" value="Unassembled WGS sequence"/>
</dbReference>
<name>A0A3M7R370_BRAPC</name>
<evidence type="ECO:0000313" key="2">
    <source>
        <dbReference type="Proteomes" id="UP000276133"/>
    </source>
</evidence>
<comment type="caution">
    <text evidence="1">The sequence shown here is derived from an EMBL/GenBank/DDBJ whole genome shotgun (WGS) entry which is preliminary data.</text>
</comment>
<organism evidence="1 2">
    <name type="scientific">Brachionus plicatilis</name>
    <name type="common">Marine rotifer</name>
    <name type="synonym">Brachionus muelleri</name>
    <dbReference type="NCBI Taxonomy" id="10195"/>
    <lineage>
        <taxon>Eukaryota</taxon>
        <taxon>Metazoa</taxon>
        <taxon>Spiralia</taxon>
        <taxon>Gnathifera</taxon>
        <taxon>Rotifera</taxon>
        <taxon>Eurotatoria</taxon>
        <taxon>Monogononta</taxon>
        <taxon>Pseudotrocha</taxon>
        <taxon>Ploima</taxon>
        <taxon>Brachionidae</taxon>
        <taxon>Brachionus</taxon>
    </lineage>
</organism>